<dbReference type="AlphaFoldDB" id="A0A9P7JP48"/>
<keyword evidence="3" id="KW-1185">Reference proteome</keyword>
<dbReference type="Proteomes" id="UP000823399">
    <property type="component" value="Unassembled WGS sequence"/>
</dbReference>
<proteinExistence type="predicted"/>
<reference evidence="2" key="1">
    <citation type="journal article" date="2020" name="New Phytol.">
        <title>Comparative genomics reveals dynamic genome evolution in host specialist ectomycorrhizal fungi.</title>
        <authorList>
            <person name="Lofgren L.A."/>
            <person name="Nguyen N.H."/>
            <person name="Vilgalys R."/>
            <person name="Ruytinx J."/>
            <person name="Liao H.L."/>
            <person name="Branco S."/>
            <person name="Kuo A."/>
            <person name="LaButti K."/>
            <person name="Lipzen A."/>
            <person name="Andreopoulos W."/>
            <person name="Pangilinan J."/>
            <person name="Riley R."/>
            <person name="Hundley H."/>
            <person name="Na H."/>
            <person name="Barry K."/>
            <person name="Grigoriev I.V."/>
            <person name="Stajich J.E."/>
            <person name="Kennedy P.G."/>
        </authorList>
    </citation>
    <scope>NUCLEOTIDE SEQUENCE</scope>
    <source>
        <strain evidence="2">FC423</strain>
    </source>
</reference>
<feature type="region of interest" description="Disordered" evidence="1">
    <location>
        <begin position="269"/>
        <end position="288"/>
    </location>
</feature>
<gene>
    <name evidence="2" type="ORF">F5147DRAFT_657131</name>
</gene>
<organism evidence="2 3">
    <name type="scientific">Suillus discolor</name>
    <dbReference type="NCBI Taxonomy" id="1912936"/>
    <lineage>
        <taxon>Eukaryota</taxon>
        <taxon>Fungi</taxon>
        <taxon>Dikarya</taxon>
        <taxon>Basidiomycota</taxon>
        <taxon>Agaricomycotina</taxon>
        <taxon>Agaricomycetes</taxon>
        <taxon>Agaricomycetidae</taxon>
        <taxon>Boletales</taxon>
        <taxon>Suillineae</taxon>
        <taxon>Suillaceae</taxon>
        <taxon>Suillus</taxon>
    </lineage>
</organism>
<name>A0A9P7JP48_9AGAM</name>
<dbReference type="EMBL" id="JABBWM010000078">
    <property type="protein sequence ID" value="KAG2094660.1"/>
    <property type="molecule type" value="Genomic_DNA"/>
</dbReference>
<dbReference type="GeneID" id="64696475"/>
<sequence>MPPSRRDRQSHVYKSYNLRSSKWSPSIFSFELSSIREVHFTACQAGALSGDIKRLRKSHWLKELAMVKREQTKAFTERDGVAAAHHELLQAVKAALQCPICKTGIEKPFTNHITPFTGAEIKTLCDGQDPILPGRYYHCPACRAFINDPPAKILFLRDGIAKMSDLLNPDVRRANQGVPADPAAWWGIFFKRDLDSFPGAIVETLPTYREAEMERINPSSVPAIMMGSRSASVSVTHGQEGIVLHHAKGYPFNSGSSTTRSRSHIDLADEGSQQPSFHEQPFPKGTGTGTTRWFRSSSTHQLLCPNEDIAGVVGDLYIHTNTHSNTTYLWVLHPVEGWIPIKAGGDHPTVPKRRLQIRKDGDPSWVQNRSLISIQSREHCR</sequence>
<protein>
    <submittedName>
        <fullName evidence="2">Uncharacterized protein</fullName>
    </submittedName>
</protein>
<evidence type="ECO:0000313" key="3">
    <source>
        <dbReference type="Proteomes" id="UP000823399"/>
    </source>
</evidence>
<evidence type="ECO:0000256" key="1">
    <source>
        <dbReference type="SAM" id="MobiDB-lite"/>
    </source>
</evidence>
<comment type="caution">
    <text evidence="2">The sequence shown here is derived from an EMBL/GenBank/DDBJ whole genome shotgun (WGS) entry which is preliminary data.</text>
</comment>
<evidence type="ECO:0000313" key="2">
    <source>
        <dbReference type="EMBL" id="KAG2094660.1"/>
    </source>
</evidence>
<accession>A0A9P7JP48</accession>
<dbReference type="OrthoDB" id="2659585at2759"/>
<dbReference type="RefSeq" id="XP_041287622.1">
    <property type="nucleotide sequence ID" value="XM_041434216.1"/>
</dbReference>